<dbReference type="InterPro" id="IPR036140">
    <property type="entry name" value="PFN_sf"/>
</dbReference>
<protein>
    <recommendedName>
        <fullName evidence="6">Profilin</fullName>
    </recommendedName>
</protein>
<dbReference type="SUPFAM" id="SSF55770">
    <property type="entry name" value="Profilin (actin-binding protein)"/>
    <property type="match status" value="1"/>
</dbReference>
<evidence type="ECO:0000256" key="1">
    <source>
        <dbReference type="ARBA" id="ARBA00004245"/>
    </source>
</evidence>
<reference evidence="7" key="1">
    <citation type="submission" date="2021-01" db="EMBL/GenBank/DDBJ databases">
        <authorList>
            <person name="Corre E."/>
            <person name="Pelletier E."/>
            <person name="Niang G."/>
            <person name="Scheremetjew M."/>
            <person name="Finn R."/>
            <person name="Kale V."/>
            <person name="Holt S."/>
            <person name="Cochrane G."/>
            <person name="Meng A."/>
            <person name="Brown T."/>
            <person name="Cohen L."/>
        </authorList>
    </citation>
    <scope>NUCLEOTIDE SEQUENCE</scope>
    <source>
        <strain evidence="7">CCMP1320</strain>
    </source>
</reference>
<dbReference type="PRINTS" id="PR01640">
    <property type="entry name" value="PROFILINPLNT"/>
</dbReference>
<dbReference type="Pfam" id="PF00235">
    <property type="entry name" value="Profilin"/>
    <property type="match status" value="1"/>
</dbReference>
<proteinExistence type="inferred from homology"/>
<comment type="subcellular location">
    <subcellularLocation>
        <location evidence="1">Cytoplasm</location>
        <location evidence="1">Cytoskeleton</location>
    </subcellularLocation>
</comment>
<evidence type="ECO:0000256" key="5">
    <source>
        <dbReference type="ARBA" id="ARBA00023212"/>
    </source>
</evidence>
<keyword evidence="4 6" id="KW-0009">Actin-binding</keyword>
<gene>
    <name evidence="7" type="ORF">DTER00134_LOCUS15693</name>
</gene>
<dbReference type="SMART" id="SM00392">
    <property type="entry name" value="PROF"/>
    <property type="match status" value="1"/>
</dbReference>
<dbReference type="AlphaFoldDB" id="A0A7S3R2E4"/>
<evidence type="ECO:0000256" key="2">
    <source>
        <dbReference type="ARBA" id="ARBA00010058"/>
    </source>
</evidence>
<evidence type="ECO:0000256" key="4">
    <source>
        <dbReference type="ARBA" id="ARBA00023203"/>
    </source>
</evidence>
<dbReference type="GO" id="GO:0003785">
    <property type="term" value="F:actin monomer binding"/>
    <property type="evidence" value="ECO:0007669"/>
    <property type="project" value="TreeGrafter"/>
</dbReference>
<dbReference type="PRINTS" id="PR00392">
    <property type="entry name" value="PROFILIN"/>
</dbReference>
<dbReference type="CDD" id="cd00148">
    <property type="entry name" value="PROF"/>
    <property type="match status" value="1"/>
</dbReference>
<dbReference type="Gene3D" id="3.30.450.30">
    <property type="entry name" value="Dynein light chain 2a, cytoplasmic"/>
    <property type="match status" value="1"/>
</dbReference>
<name>A0A7S3R2E4_DUNTE</name>
<dbReference type="GO" id="GO:0005856">
    <property type="term" value="C:cytoskeleton"/>
    <property type="evidence" value="ECO:0007669"/>
    <property type="project" value="UniProtKB-SubCell"/>
</dbReference>
<dbReference type="GO" id="GO:0005938">
    <property type="term" value="C:cell cortex"/>
    <property type="evidence" value="ECO:0007669"/>
    <property type="project" value="TreeGrafter"/>
</dbReference>
<comment type="similarity">
    <text evidence="2 6">Belongs to the profilin family.</text>
</comment>
<sequence>MSDGWQAYVDNNLMCPLDEAGTTLSSAALAGLEDCSVWAQSPSFPGFSSEEIEAVKGIMDGKNPGSFTVGGVKYMVIMSEDPSTKLRGKCKGGGCSICKTNQALIVGIWQEPVTASICNKIVEALYEYMISVDY</sequence>
<accession>A0A7S3R2E4</accession>
<evidence type="ECO:0000256" key="3">
    <source>
        <dbReference type="ARBA" id="ARBA00022490"/>
    </source>
</evidence>
<evidence type="ECO:0000256" key="6">
    <source>
        <dbReference type="RuleBase" id="RU003909"/>
    </source>
</evidence>
<dbReference type="EMBL" id="HBIP01026031">
    <property type="protein sequence ID" value="CAE0500620.1"/>
    <property type="molecule type" value="Transcribed_RNA"/>
</dbReference>
<dbReference type="InterPro" id="IPR048278">
    <property type="entry name" value="PFN"/>
</dbReference>
<dbReference type="PANTHER" id="PTHR11604:SF0">
    <property type="entry name" value="PROFILIN"/>
    <property type="match status" value="1"/>
</dbReference>
<keyword evidence="3" id="KW-0963">Cytoplasm</keyword>
<keyword evidence="5" id="KW-0206">Cytoskeleton</keyword>
<organism evidence="7">
    <name type="scientific">Dunaliella tertiolecta</name>
    <name type="common">Green alga</name>
    <dbReference type="NCBI Taxonomy" id="3047"/>
    <lineage>
        <taxon>Eukaryota</taxon>
        <taxon>Viridiplantae</taxon>
        <taxon>Chlorophyta</taxon>
        <taxon>core chlorophytes</taxon>
        <taxon>Chlorophyceae</taxon>
        <taxon>CS clade</taxon>
        <taxon>Chlamydomonadales</taxon>
        <taxon>Dunaliellaceae</taxon>
        <taxon>Dunaliella</taxon>
    </lineage>
</organism>
<evidence type="ECO:0000313" key="7">
    <source>
        <dbReference type="EMBL" id="CAE0500620.1"/>
    </source>
</evidence>
<dbReference type="PANTHER" id="PTHR11604">
    <property type="entry name" value="PROFILIN"/>
    <property type="match status" value="1"/>
</dbReference>
<dbReference type="InterPro" id="IPR005455">
    <property type="entry name" value="PFN_euk"/>
</dbReference>